<keyword evidence="1" id="KW-0614">Plasmid</keyword>
<dbReference type="KEGG" id="temp:RBB75_20835"/>
<dbReference type="InterPro" id="IPR011989">
    <property type="entry name" value="ARM-like"/>
</dbReference>
<protein>
    <submittedName>
        <fullName evidence="1">HEAT repeat domain-containing protein</fullName>
    </submittedName>
</protein>
<dbReference type="AlphaFoldDB" id="A0AAU7ZJF3"/>
<reference evidence="1" key="1">
    <citation type="submission" date="2023-08" db="EMBL/GenBank/DDBJ databases">
        <authorList>
            <person name="Messyasz A."/>
            <person name="Mannisto M.K."/>
            <person name="Kerkhof L.J."/>
            <person name="Haggblom M."/>
        </authorList>
    </citation>
    <scope>NUCLEOTIDE SEQUENCE</scope>
    <source>
        <strain evidence="1">M8UP23</strain>
        <plasmid evidence="1">unnamed2</plasmid>
    </source>
</reference>
<dbReference type="InterPro" id="IPR016024">
    <property type="entry name" value="ARM-type_fold"/>
</dbReference>
<dbReference type="Gene3D" id="1.25.10.10">
    <property type="entry name" value="Leucine-rich Repeat Variant"/>
    <property type="match status" value="1"/>
</dbReference>
<gene>
    <name evidence="1" type="ORF">RBB75_20835</name>
</gene>
<proteinExistence type="predicted"/>
<dbReference type="SUPFAM" id="SSF48371">
    <property type="entry name" value="ARM repeat"/>
    <property type="match status" value="1"/>
</dbReference>
<sequence length="244" mass="26217">MRINALIFIGILVAGHRPPIAQAIQLTSNDQGISFADSLRSRGVGTSPSELGGALRNADPQVRALAAYKLAEDHDSEAAQKIEAALVIEKNLQTRIDFSSALWSLGDEVGRKQLVAICNDLSLPPKAITDAASHLHMMGQDGRCENGILTLIDRATESYQRLDLLPFLPTIYSGASQKTIDRIVAIAQGMLNDKSPAVRISASHVLAQVGSKSSATVIRDASMRETDPVVRSSLQQDLAVLRNN</sequence>
<dbReference type="RefSeq" id="WP_353070543.1">
    <property type="nucleotide sequence ID" value="NZ_CP132934.1"/>
</dbReference>
<geneLocation type="plasmid" evidence="1">
    <name>unnamed2</name>
</geneLocation>
<name>A0AAU7ZJF3_9BACT</name>
<organism evidence="1">
    <name type="scientific">Tunturiibacter empetritectus</name>
    <dbReference type="NCBI Taxonomy" id="3069691"/>
    <lineage>
        <taxon>Bacteria</taxon>
        <taxon>Pseudomonadati</taxon>
        <taxon>Acidobacteriota</taxon>
        <taxon>Terriglobia</taxon>
        <taxon>Terriglobales</taxon>
        <taxon>Acidobacteriaceae</taxon>
        <taxon>Tunturiibacter</taxon>
    </lineage>
</organism>
<accession>A0AAU7ZJF3</accession>
<reference evidence="1" key="2">
    <citation type="journal article" date="2024" name="Environ. Microbiol.">
        <title>Genome analysis and description of Tunturibacter gen. nov. expands the diversity of Terriglobia in tundra soils.</title>
        <authorList>
            <person name="Messyasz A."/>
            <person name="Mannisto M.K."/>
            <person name="Kerkhof L.J."/>
            <person name="Haggblom M.M."/>
        </authorList>
    </citation>
    <scope>NUCLEOTIDE SEQUENCE</scope>
    <source>
        <strain evidence="1">M8UP23</strain>
    </source>
</reference>
<evidence type="ECO:0000313" key="1">
    <source>
        <dbReference type="EMBL" id="XCB28886.1"/>
    </source>
</evidence>
<dbReference type="EMBL" id="CP132934">
    <property type="protein sequence ID" value="XCB28886.1"/>
    <property type="molecule type" value="Genomic_DNA"/>
</dbReference>